<dbReference type="EMBL" id="FQZS01000007">
    <property type="protein sequence ID" value="SHI75389.1"/>
    <property type="molecule type" value="Genomic_DNA"/>
</dbReference>
<keyword evidence="4 9" id="KW-0012">Acyltransferase</keyword>
<evidence type="ECO:0000256" key="2">
    <source>
        <dbReference type="ARBA" id="ARBA00012705"/>
    </source>
</evidence>
<evidence type="ECO:0000256" key="9">
    <source>
        <dbReference type="RuleBase" id="RU003557"/>
    </source>
</evidence>
<proteinExistence type="inferred from homology"/>
<dbReference type="InterPro" id="IPR020617">
    <property type="entry name" value="Thiolase_C"/>
</dbReference>
<dbReference type="PANTHER" id="PTHR18919">
    <property type="entry name" value="ACETYL-COA C-ACYLTRANSFERASE"/>
    <property type="match status" value="1"/>
</dbReference>
<comment type="similarity">
    <text evidence="1 9">Belongs to the thiolase-like superfamily. Thiolase family.</text>
</comment>
<dbReference type="RefSeq" id="WP_073025360.1">
    <property type="nucleotide sequence ID" value="NZ_FQZS01000007.1"/>
</dbReference>
<dbReference type="Proteomes" id="UP000184442">
    <property type="component" value="Unassembled WGS sequence"/>
</dbReference>
<keyword evidence="3 9" id="KW-0808">Transferase</keyword>
<dbReference type="NCBIfam" id="TIGR01930">
    <property type="entry name" value="AcCoA-C-Actrans"/>
    <property type="match status" value="1"/>
</dbReference>
<name>A0A1M6DQH5_9FIRM</name>
<organism evidence="12 13">
    <name type="scientific">Lutispora thermophila DSM 19022</name>
    <dbReference type="NCBI Taxonomy" id="1122184"/>
    <lineage>
        <taxon>Bacteria</taxon>
        <taxon>Bacillati</taxon>
        <taxon>Bacillota</taxon>
        <taxon>Clostridia</taxon>
        <taxon>Lutisporales</taxon>
        <taxon>Lutisporaceae</taxon>
        <taxon>Lutispora</taxon>
    </lineage>
</organism>
<dbReference type="PANTHER" id="PTHR18919:SF107">
    <property type="entry name" value="ACETYL-COA ACETYLTRANSFERASE, CYTOSOLIC"/>
    <property type="match status" value="1"/>
</dbReference>
<evidence type="ECO:0000256" key="3">
    <source>
        <dbReference type="ARBA" id="ARBA00022679"/>
    </source>
</evidence>
<reference evidence="12 13" key="1">
    <citation type="submission" date="2016-11" db="EMBL/GenBank/DDBJ databases">
        <authorList>
            <person name="Jaros S."/>
            <person name="Januszkiewicz K."/>
            <person name="Wedrychowicz H."/>
        </authorList>
    </citation>
    <scope>NUCLEOTIDE SEQUENCE [LARGE SCALE GENOMIC DNA]</scope>
    <source>
        <strain evidence="12 13">DSM 19022</strain>
    </source>
</reference>
<dbReference type="AlphaFoldDB" id="A0A1M6DQH5"/>
<dbReference type="STRING" id="1122184.SAMN02745176_01230"/>
<dbReference type="PROSITE" id="PS00737">
    <property type="entry name" value="THIOLASE_2"/>
    <property type="match status" value="1"/>
</dbReference>
<evidence type="ECO:0000313" key="13">
    <source>
        <dbReference type="Proteomes" id="UP000184442"/>
    </source>
</evidence>
<sequence>MREVVIVSAVRTAIGTFGGSFKDVSPIKLGATVVKEAMARANVKPEMVDEVIFGSVLQAGLGQNVARQVSIAAGIPAEVPSMTINKVCGSGLKTVSLGAQAIMLGEADVVVAGGTENMSMAPYLLKNARWGHRMGDGAVVDYMVYDGLTDVFNNYHMGITAENIAEKWNITREDQDKFALESQLKAEKAIKSGRFKDEIVPVEIPQKKGDPVIVDTDEHPRFGTTLEALAKLKPAFKKDGTVTAGNASGINDGAAAVVLMSKEKAEELGITPMATIVSFASAGVDPTIMGYGPVPASRKALEKANMTIDDIDLVEANEAFAAQSIAVVRDLGLDPEKTNVNGGAIALGHPIGCSGTRILVTLLHEMVKRDAKTGLATLCIGGGQGTSLIVKR</sequence>
<dbReference type="PROSITE" id="PS00098">
    <property type="entry name" value="THIOLASE_1"/>
    <property type="match status" value="1"/>
</dbReference>
<feature type="active site" description="Proton acceptor" evidence="8">
    <location>
        <position position="379"/>
    </location>
</feature>
<evidence type="ECO:0000256" key="5">
    <source>
        <dbReference type="ARBA" id="ARBA00030755"/>
    </source>
</evidence>
<accession>A0A1M6DQH5</accession>
<dbReference type="InterPro" id="IPR020616">
    <property type="entry name" value="Thiolase_N"/>
</dbReference>
<evidence type="ECO:0000313" key="12">
    <source>
        <dbReference type="EMBL" id="SHI75389.1"/>
    </source>
</evidence>
<dbReference type="InterPro" id="IPR002155">
    <property type="entry name" value="Thiolase"/>
</dbReference>
<evidence type="ECO:0000259" key="11">
    <source>
        <dbReference type="Pfam" id="PF02803"/>
    </source>
</evidence>
<feature type="active site" description="Acyl-thioester intermediate" evidence="8">
    <location>
        <position position="88"/>
    </location>
</feature>
<feature type="domain" description="Thiolase N-terminal" evidence="10">
    <location>
        <begin position="4"/>
        <end position="263"/>
    </location>
</feature>
<evidence type="ECO:0000256" key="6">
    <source>
        <dbReference type="ARBA" id="ARBA00044137"/>
    </source>
</evidence>
<evidence type="ECO:0000256" key="8">
    <source>
        <dbReference type="PIRSR" id="PIRSR000429-1"/>
    </source>
</evidence>
<dbReference type="CDD" id="cd00751">
    <property type="entry name" value="thiolase"/>
    <property type="match status" value="1"/>
</dbReference>
<comment type="catalytic activity">
    <reaction evidence="7">
        <text>2 acetyl-CoA = acetoacetyl-CoA + CoA</text>
        <dbReference type="Rhea" id="RHEA:21036"/>
        <dbReference type="ChEBI" id="CHEBI:57286"/>
        <dbReference type="ChEBI" id="CHEBI:57287"/>
        <dbReference type="ChEBI" id="CHEBI:57288"/>
        <dbReference type="EC" id="2.3.1.9"/>
    </reaction>
</comment>
<dbReference type="FunFam" id="3.40.47.10:FF:000010">
    <property type="entry name" value="Acetyl-CoA acetyltransferase (Thiolase)"/>
    <property type="match status" value="1"/>
</dbReference>
<evidence type="ECO:0000256" key="7">
    <source>
        <dbReference type="ARBA" id="ARBA00051550"/>
    </source>
</evidence>
<feature type="domain" description="Thiolase C-terminal" evidence="11">
    <location>
        <begin position="271"/>
        <end position="391"/>
    </location>
</feature>
<dbReference type="EC" id="2.3.1.9" evidence="2"/>
<feature type="active site" description="Proton acceptor" evidence="8">
    <location>
        <position position="349"/>
    </location>
</feature>
<dbReference type="InterPro" id="IPR020613">
    <property type="entry name" value="Thiolase_CS"/>
</dbReference>
<dbReference type="Pfam" id="PF00108">
    <property type="entry name" value="Thiolase_N"/>
    <property type="match status" value="1"/>
</dbReference>
<protein>
    <recommendedName>
        <fullName evidence="6">Acetyl-CoA acetyltransferase</fullName>
        <ecNumber evidence="2">2.3.1.9</ecNumber>
    </recommendedName>
    <alternativeName>
        <fullName evidence="5">Acetoacetyl-CoA thiolase</fullName>
    </alternativeName>
</protein>
<dbReference type="Gene3D" id="3.40.47.10">
    <property type="match status" value="2"/>
</dbReference>
<dbReference type="Pfam" id="PF02803">
    <property type="entry name" value="Thiolase_C"/>
    <property type="match status" value="1"/>
</dbReference>
<dbReference type="PIRSF" id="PIRSF000429">
    <property type="entry name" value="Ac-CoA_Ac_transf"/>
    <property type="match status" value="1"/>
</dbReference>
<evidence type="ECO:0000256" key="1">
    <source>
        <dbReference type="ARBA" id="ARBA00010982"/>
    </source>
</evidence>
<dbReference type="PROSITE" id="PS00099">
    <property type="entry name" value="THIOLASE_3"/>
    <property type="match status" value="1"/>
</dbReference>
<dbReference type="InterPro" id="IPR016039">
    <property type="entry name" value="Thiolase-like"/>
</dbReference>
<evidence type="ECO:0000256" key="4">
    <source>
        <dbReference type="ARBA" id="ARBA00023315"/>
    </source>
</evidence>
<evidence type="ECO:0000259" key="10">
    <source>
        <dbReference type="Pfam" id="PF00108"/>
    </source>
</evidence>
<dbReference type="GO" id="GO:0003985">
    <property type="term" value="F:acetyl-CoA C-acetyltransferase activity"/>
    <property type="evidence" value="ECO:0007669"/>
    <property type="project" value="UniProtKB-EC"/>
</dbReference>
<dbReference type="InterPro" id="IPR020610">
    <property type="entry name" value="Thiolase_AS"/>
</dbReference>
<dbReference type="OrthoDB" id="9764892at2"/>
<gene>
    <name evidence="12" type="ORF">SAMN02745176_01230</name>
</gene>
<dbReference type="InterPro" id="IPR020615">
    <property type="entry name" value="Thiolase_acyl_enz_int_AS"/>
</dbReference>
<keyword evidence="13" id="KW-1185">Reference proteome</keyword>
<dbReference type="SUPFAM" id="SSF53901">
    <property type="entry name" value="Thiolase-like"/>
    <property type="match status" value="2"/>
</dbReference>